<feature type="compositionally biased region" description="Basic and acidic residues" evidence="2">
    <location>
        <begin position="265"/>
        <end position="276"/>
    </location>
</feature>
<feature type="coiled-coil region" evidence="1">
    <location>
        <begin position="138"/>
        <end position="165"/>
    </location>
</feature>
<feature type="region of interest" description="Disordered" evidence="2">
    <location>
        <begin position="25"/>
        <end position="60"/>
    </location>
</feature>
<sequence length="782" mass="88633">MYEAESKQSATKDVFWSKFEPETKNNRDAVVPGVTAPGNRRPHKPRKMKSNNNKTGHKTTEVKATIPVRSPVKVMNLSADTATITQDLTVESLLENPKKHLSGSKKVSLKDLCAEDKKRVANLIKELAKMGDEKEAVMGQLQTERRQYEKQVVQLVNQQEQILTEREDIQSKLFQCQELLTRYRDQLMEREDQLNTSITEMVNKKEGQRGRSGSVDEISDGKRRSSQRQTENKENQHTGSKELHQRYIEAESTKDRLRRPFTSMIDKEIAKRRQTEDGGLSTIVASESSTTTPPRHGGGGRVEYSDRIPVIQAFRDPIMSSTQKSTDIRAYMDEDSPRGEFHCLEPDASPRSSRASFPSNSPRGQRSSSPIGQQARGNNKVGFKEKLAVGHDELQKHSPQLERDKEGPGNKEFQQKYKKLTPTERKQELLRQRETLLEEQNRLRRILMEQEAQLKRKQDLIDRRRSNQRARMDYLERNGEFPKDPDDDAGSVFSVPDTGSECEGRVERLDLERCFSEEEVHRVGDRQEVHRGVTGATRSAPKAETRAETKIQDKYTRGTSPIRLESEQVESTPSTPRLIDAATSYSKRLDRSIEEMVEDGILNTPTRKMDAATSYSRRLDRSIEEVVEDGILNTPTRKMDAATSYSRRSPRSPLPDPEFMELPRQNNLPLQVNRQRAPKSPPHRLSSTPGEKTLSVVEIVNSLEEEPTTRPSSLRSPAQRDVPPVRSRPATVGGTAKILSSAGRGCPTGNVFGIPPHKDQFSEELAEETAEESSLLEDIFFL</sequence>
<feature type="compositionally biased region" description="Basic residues" evidence="2">
    <location>
        <begin position="40"/>
        <end position="49"/>
    </location>
</feature>
<dbReference type="OMA" id="HGEYGPV"/>
<name>A0A8W8P665_MAGGI</name>
<feature type="compositionally biased region" description="Polar residues" evidence="2">
    <location>
        <begin position="283"/>
        <end position="293"/>
    </location>
</feature>
<evidence type="ECO:0000313" key="3">
    <source>
        <dbReference type="EnsemblMetazoa" id="G9454.1:cds"/>
    </source>
</evidence>
<feature type="region of interest" description="Disordered" evidence="2">
    <location>
        <begin position="337"/>
        <end position="379"/>
    </location>
</feature>
<dbReference type="PANTHER" id="PTHR28375:SF1">
    <property type="entry name" value="PROTEIN HINDERIN"/>
    <property type="match status" value="1"/>
</dbReference>
<feature type="compositionally biased region" description="Basic and acidic residues" evidence="2">
    <location>
        <begin position="230"/>
        <end position="255"/>
    </location>
</feature>
<feature type="compositionally biased region" description="Polar residues" evidence="2">
    <location>
        <begin position="664"/>
        <end position="674"/>
    </location>
</feature>
<proteinExistence type="predicted"/>
<feature type="region of interest" description="Disordered" evidence="2">
    <location>
        <begin position="391"/>
        <end position="426"/>
    </location>
</feature>
<dbReference type="InterPro" id="IPR032736">
    <property type="entry name" value="Hinderin"/>
</dbReference>
<evidence type="ECO:0000256" key="2">
    <source>
        <dbReference type="SAM" id="MobiDB-lite"/>
    </source>
</evidence>
<feature type="compositionally biased region" description="Polar residues" evidence="2">
    <location>
        <begin position="364"/>
        <end position="377"/>
    </location>
</feature>
<evidence type="ECO:0000313" key="4">
    <source>
        <dbReference type="Proteomes" id="UP000005408"/>
    </source>
</evidence>
<dbReference type="PANTHER" id="PTHR28375">
    <property type="entry name" value="PROTEIN HINDERIN"/>
    <property type="match status" value="1"/>
</dbReference>
<accession>A0A8W8P665</accession>
<dbReference type="AlphaFoldDB" id="A0A8W8P665"/>
<feature type="coiled-coil region" evidence="1">
    <location>
        <begin position="426"/>
        <end position="467"/>
    </location>
</feature>
<keyword evidence="1" id="KW-0175">Coiled coil</keyword>
<dbReference type="Pfam" id="PF15369">
    <property type="entry name" value="KIAA1328"/>
    <property type="match status" value="1"/>
</dbReference>
<protein>
    <submittedName>
        <fullName evidence="3">Uncharacterized protein</fullName>
    </submittedName>
</protein>
<reference evidence="3" key="1">
    <citation type="submission" date="2022-08" db="UniProtKB">
        <authorList>
            <consortium name="EnsemblMetazoa"/>
        </authorList>
    </citation>
    <scope>IDENTIFICATION</scope>
    <source>
        <strain evidence="3">05x7-T-G4-1.051#20</strain>
    </source>
</reference>
<keyword evidence="4" id="KW-1185">Reference proteome</keyword>
<organism evidence="3 4">
    <name type="scientific">Magallana gigas</name>
    <name type="common">Pacific oyster</name>
    <name type="synonym">Crassostrea gigas</name>
    <dbReference type="NCBI Taxonomy" id="29159"/>
    <lineage>
        <taxon>Eukaryota</taxon>
        <taxon>Metazoa</taxon>
        <taxon>Spiralia</taxon>
        <taxon>Lophotrochozoa</taxon>
        <taxon>Mollusca</taxon>
        <taxon>Bivalvia</taxon>
        <taxon>Autobranchia</taxon>
        <taxon>Pteriomorphia</taxon>
        <taxon>Ostreida</taxon>
        <taxon>Ostreoidea</taxon>
        <taxon>Ostreidae</taxon>
        <taxon>Magallana</taxon>
    </lineage>
</organism>
<dbReference type="Proteomes" id="UP000005408">
    <property type="component" value="Unassembled WGS sequence"/>
</dbReference>
<feature type="compositionally biased region" description="Low complexity" evidence="2">
    <location>
        <begin position="349"/>
        <end position="363"/>
    </location>
</feature>
<dbReference type="EnsemblMetazoa" id="G9454.1">
    <property type="protein sequence ID" value="G9454.1:cds"/>
    <property type="gene ID" value="G9454"/>
</dbReference>
<feature type="region of interest" description="Disordered" evidence="2">
    <location>
        <begin position="197"/>
        <end position="303"/>
    </location>
</feature>
<feature type="region of interest" description="Disordered" evidence="2">
    <location>
        <begin position="634"/>
        <end position="749"/>
    </location>
</feature>
<evidence type="ECO:0000256" key="1">
    <source>
        <dbReference type="SAM" id="Coils"/>
    </source>
</evidence>
<feature type="region of interest" description="Disordered" evidence="2">
    <location>
        <begin position="478"/>
        <end position="500"/>
    </location>
</feature>
<dbReference type="OrthoDB" id="5972940at2759"/>